<comment type="caution">
    <text evidence="1">The sequence shown here is derived from an EMBL/GenBank/DDBJ whole genome shotgun (WGS) entry which is preliminary data.</text>
</comment>
<organism evidence="1 2">
    <name type="scientific">Pseudomonas syringae pv. actinidiae</name>
    <dbReference type="NCBI Taxonomy" id="103796"/>
    <lineage>
        <taxon>Bacteria</taxon>
        <taxon>Pseudomonadati</taxon>
        <taxon>Pseudomonadota</taxon>
        <taxon>Gammaproteobacteria</taxon>
        <taxon>Pseudomonadales</taxon>
        <taxon>Pseudomonadaceae</taxon>
        <taxon>Pseudomonas</taxon>
        <taxon>Pseudomonas syringae</taxon>
    </lineage>
</organism>
<sequence>MALGLLKLGLQLLNLLVALFHLLIQLIDRRFLHQNRLRHVIRSGGLTGQVLFDTRFGRRIAWGGCRFGVFQFREKTIDQGLLFAVHDHLTELPLEFFPAALAGPCSENGASSTRFNDMKKKIRNPLPTATALGSAKGMG</sequence>
<evidence type="ECO:0000313" key="2">
    <source>
        <dbReference type="Proteomes" id="UP000247480"/>
    </source>
</evidence>
<gene>
    <name evidence="1" type="ORF">KPSA1_06515</name>
</gene>
<protein>
    <submittedName>
        <fullName evidence="1">ABC-type bacteriocin/lantibiotic exporters</fullName>
    </submittedName>
</protein>
<dbReference type="AlphaFoldDB" id="A0A2V0QS38"/>
<dbReference type="Proteomes" id="UP000247480">
    <property type="component" value="Unassembled WGS sequence"/>
</dbReference>
<accession>A0A2V0QS38</accession>
<proteinExistence type="predicted"/>
<dbReference type="EMBL" id="BGJZ01000337">
    <property type="protein sequence ID" value="GBH13035.1"/>
    <property type="molecule type" value="Genomic_DNA"/>
</dbReference>
<evidence type="ECO:0000313" key="1">
    <source>
        <dbReference type="EMBL" id="GBH13035.1"/>
    </source>
</evidence>
<reference evidence="1 2" key="1">
    <citation type="submission" date="2018-04" db="EMBL/GenBank/DDBJ databases">
        <title>Draft genome sequence of Pseudomonas syringae pv. actinidiae biovar 1 strains isolated from kiwifruit in Kagawa prefecture.</title>
        <authorList>
            <person name="Tabuchi M."/>
            <person name="Saito M."/>
            <person name="Fujiwara S."/>
            <person name="Sasa N."/>
            <person name="Akimitsu K."/>
            <person name="Gomi K."/>
            <person name="Konishi-Sugita S."/>
            <person name="Hamano K."/>
            <person name="Kataoka I."/>
        </authorList>
    </citation>
    <scope>NUCLEOTIDE SEQUENCE [LARGE SCALE GENOMIC DNA]</scope>
    <source>
        <strain evidence="1 2">MAFF212206</strain>
    </source>
</reference>
<name>A0A2V0QS38_PSESF</name>